<evidence type="ECO:0000256" key="4">
    <source>
        <dbReference type="PROSITE-ProRule" id="PRU00335"/>
    </source>
</evidence>
<proteinExistence type="predicted"/>
<keyword evidence="3" id="KW-0804">Transcription</keyword>
<keyword evidence="1" id="KW-0805">Transcription regulation</keyword>
<feature type="domain" description="HTH tetR-type" evidence="6">
    <location>
        <begin position="23"/>
        <end position="83"/>
    </location>
</feature>
<dbReference type="Proteomes" id="UP001596456">
    <property type="component" value="Unassembled WGS sequence"/>
</dbReference>
<keyword evidence="8" id="KW-1185">Reference proteome</keyword>
<evidence type="ECO:0000259" key="6">
    <source>
        <dbReference type="PROSITE" id="PS50977"/>
    </source>
</evidence>
<evidence type="ECO:0000313" key="8">
    <source>
        <dbReference type="Proteomes" id="UP001596456"/>
    </source>
</evidence>
<dbReference type="PANTHER" id="PTHR30055:SF233">
    <property type="entry name" value="REGULATORY PROTEIN TETR"/>
    <property type="match status" value="1"/>
</dbReference>
<dbReference type="EMBL" id="JBHTCM010000028">
    <property type="protein sequence ID" value="MFC7335360.1"/>
    <property type="molecule type" value="Genomic_DNA"/>
</dbReference>
<evidence type="ECO:0000256" key="3">
    <source>
        <dbReference type="ARBA" id="ARBA00023163"/>
    </source>
</evidence>
<dbReference type="InterPro" id="IPR009057">
    <property type="entry name" value="Homeodomain-like_sf"/>
</dbReference>
<dbReference type="Pfam" id="PF00440">
    <property type="entry name" value="TetR_N"/>
    <property type="match status" value="1"/>
</dbReference>
<dbReference type="PRINTS" id="PR00455">
    <property type="entry name" value="HTHTETR"/>
</dbReference>
<dbReference type="PANTHER" id="PTHR30055">
    <property type="entry name" value="HTH-TYPE TRANSCRIPTIONAL REGULATOR RUTR"/>
    <property type="match status" value="1"/>
</dbReference>
<dbReference type="InterPro" id="IPR036271">
    <property type="entry name" value="Tet_transcr_reg_TetR-rel_C_sf"/>
</dbReference>
<dbReference type="PROSITE" id="PS50977">
    <property type="entry name" value="HTH_TETR_2"/>
    <property type="match status" value="1"/>
</dbReference>
<evidence type="ECO:0000256" key="2">
    <source>
        <dbReference type="ARBA" id="ARBA00023125"/>
    </source>
</evidence>
<evidence type="ECO:0000256" key="1">
    <source>
        <dbReference type="ARBA" id="ARBA00023015"/>
    </source>
</evidence>
<sequence>MREAAEPSGNERPGGRGQRLPAAERRAQILRVARDLFVQEGIERTSLRRIADGAGITPTAIYDHFADKQDLLAAVAGDFLDGLIVAMQEEPADPADPLDRLRALGRGYVRYGVGHPHEYRLVFMTTLPAFSPVPGHRAPPGADPVCPPNKGMQSFGVLEAEITRLLELGLLVPGNRHAYADALWATMHGIVSLLITHAHFNWTPIDELVGTATDMLLRGISVPGRLA</sequence>
<dbReference type="Pfam" id="PF13305">
    <property type="entry name" value="TetR_C_33"/>
    <property type="match status" value="1"/>
</dbReference>
<gene>
    <name evidence="7" type="ORF">ACFQPS_19485</name>
</gene>
<comment type="caution">
    <text evidence="7">The sequence shown here is derived from an EMBL/GenBank/DDBJ whole genome shotgun (WGS) entry which is preliminary data.</text>
</comment>
<accession>A0ABW2L174</accession>
<dbReference type="PROSITE" id="PS01081">
    <property type="entry name" value="HTH_TETR_1"/>
    <property type="match status" value="1"/>
</dbReference>
<organism evidence="7 8">
    <name type="scientific">Rhodocista pekingensis</name>
    <dbReference type="NCBI Taxonomy" id="201185"/>
    <lineage>
        <taxon>Bacteria</taxon>
        <taxon>Pseudomonadati</taxon>
        <taxon>Pseudomonadota</taxon>
        <taxon>Alphaproteobacteria</taxon>
        <taxon>Rhodospirillales</taxon>
        <taxon>Azospirillaceae</taxon>
        <taxon>Rhodocista</taxon>
    </lineage>
</organism>
<dbReference type="Gene3D" id="1.10.357.10">
    <property type="entry name" value="Tetracycline Repressor, domain 2"/>
    <property type="match status" value="1"/>
</dbReference>
<dbReference type="SUPFAM" id="SSF48498">
    <property type="entry name" value="Tetracyclin repressor-like, C-terminal domain"/>
    <property type="match status" value="1"/>
</dbReference>
<name>A0ABW2L174_9PROT</name>
<dbReference type="SUPFAM" id="SSF46689">
    <property type="entry name" value="Homeodomain-like"/>
    <property type="match status" value="1"/>
</dbReference>
<keyword evidence="2 4" id="KW-0238">DNA-binding</keyword>
<evidence type="ECO:0000313" key="7">
    <source>
        <dbReference type="EMBL" id="MFC7335360.1"/>
    </source>
</evidence>
<dbReference type="InterPro" id="IPR023772">
    <property type="entry name" value="DNA-bd_HTH_TetR-type_CS"/>
</dbReference>
<feature type="DNA-binding region" description="H-T-H motif" evidence="4">
    <location>
        <begin position="46"/>
        <end position="65"/>
    </location>
</feature>
<protein>
    <submittedName>
        <fullName evidence="7">TetR/AcrR family transcriptional regulator</fullName>
    </submittedName>
</protein>
<dbReference type="InterPro" id="IPR001647">
    <property type="entry name" value="HTH_TetR"/>
</dbReference>
<reference evidence="8" key="1">
    <citation type="journal article" date="2019" name="Int. J. Syst. Evol. Microbiol.">
        <title>The Global Catalogue of Microorganisms (GCM) 10K type strain sequencing project: providing services to taxonomists for standard genome sequencing and annotation.</title>
        <authorList>
            <consortium name="The Broad Institute Genomics Platform"/>
            <consortium name="The Broad Institute Genome Sequencing Center for Infectious Disease"/>
            <person name="Wu L."/>
            <person name="Ma J."/>
        </authorList>
    </citation>
    <scope>NUCLEOTIDE SEQUENCE [LARGE SCALE GENOMIC DNA]</scope>
    <source>
        <strain evidence="8">CGMCC 1.16275</strain>
    </source>
</reference>
<feature type="region of interest" description="Disordered" evidence="5">
    <location>
        <begin position="1"/>
        <end position="21"/>
    </location>
</feature>
<dbReference type="InterPro" id="IPR025996">
    <property type="entry name" value="MT1864/Rv1816-like_C"/>
</dbReference>
<evidence type="ECO:0000256" key="5">
    <source>
        <dbReference type="SAM" id="MobiDB-lite"/>
    </source>
</evidence>
<dbReference type="InterPro" id="IPR050109">
    <property type="entry name" value="HTH-type_TetR-like_transc_reg"/>
</dbReference>
<dbReference type="RefSeq" id="WP_377360937.1">
    <property type="nucleotide sequence ID" value="NZ_JBHTCM010000028.1"/>
</dbReference>